<dbReference type="InterPro" id="IPR051454">
    <property type="entry name" value="RNA/ubiquinone_mod_enzymes"/>
</dbReference>
<dbReference type="PANTHER" id="PTHR30217:SF10">
    <property type="entry name" value="23S RRNA 5-HYDROXYCYTIDINE C2501 SYNTHASE"/>
    <property type="match status" value="1"/>
</dbReference>
<dbReference type="EMBL" id="VUMH01000011">
    <property type="protein sequence ID" value="MSS28564.1"/>
    <property type="molecule type" value="Genomic_DNA"/>
</dbReference>
<accession>A0A6L5XMQ4</accession>
<gene>
    <name evidence="2" type="ORF">FYJ44_11090</name>
</gene>
<organism evidence="2 3">
    <name type="scientific">Desulfovibrio porci</name>
    <dbReference type="NCBI Taxonomy" id="2605782"/>
    <lineage>
        <taxon>Bacteria</taxon>
        <taxon>Pseudomonadati</taxon>
        <taxon>Thermodesulfobacteriota</taxon>
        <taxon>Desulfovibrionia</taxon>
        <taxon>Desulfovibrionales</taxon>
        <taxon>Desulfovibrionaceae</taxon>
        <taxon>Desulfovibrio</taxon>
    </lineage>
</organism>
<name>A0A6L5XMQ4_9BACT</name>
<dbReference type="RefSeq" id="WP_154512118.1">
    <property type="nucleotide sequence ID" value="NZ_VUMH01000011.1"/>
</dbReference>
<evidence type="ECO:0000313" key="3">
    <source>
        <dbReference type="Proteomes" id="UP000477488"/>
    </source>
</evidence>
<feature type="compositionally biased region" description="Polar residues" evidence="1">
    <location>
        <begin position="359"/>
        <end position="374"/>
    </location>
</feature>
<feature type="compositionally biased region" description="Basic and acidic residues" evidence="1">
    <location>
        <begin position="233"/>
        <end position="263"/>
    </location>
</feature>
<dbReference type="AlphaFoldDB" id="A0A6L5XMQ4"/>
<comment type="caution">
    <text evidence="2">The sequence shown here is derived from an EMBL/GenBank/DDBJ whole genome shotgun (WGS) entry which is preliminary data.</text>
</comment>
<proteinExistence type="predicted"/>
<evidence type="ECO:0000256" key="1">
    <source>
        <dbReference type="SAM" id="MobiDB-lite"/>
    </source>
</evidence>
<sequence>MSQTENPSASPRKPEILAPAGDASSFLAALAAGADAIYLGLKHFSARMQAENFGLTELSRLTDLAHAENARVYVAMNTLVKPGESAAAYRLAARLARQVRPDGLIIQDLAMLDLARQAGFEGGLFLSTLANLTHPEALLQARGLGADRVILPRELSIDEIRRMGEACPDGLDLECFIHGALCYCVSGRCYWSSYMGGKSGLRGRCVQPCRRIYRQGGAAAQALFRNAENEEQEAVRRDGKNARTSRDGRSVREARPFELEGKTARRAPRPPRGKEHSGRFFSCLDLSLDVLAKTLLDIPHLVSWKIEGRKKGPHYVYHVVTAYRMLRDNVGDPKARKTAEEILEMALGRPGSRARFLPQKNNVPTTPDGQTSSGLLAGKIRVEPDGRLVLKPHFELLPQDYLRVGVEDERWHATLPVTRRIPKAGSLILRLPKHKTPKAGTPVFLIDRREPELMQLLKAWQARLEVLPGRPSTAVDSAPRLPSAVKSRPRADMLLRATLPQGRETRGSRNQLLALWLSPRSAEISRTVAPRVAWWLPPVVWPEEEDSLRRMIARLWRDGARHFVCNAPWQRGFFPAELPEDADLLAGPFCNAANAPALGVLAGMGFAGAFVSPELAREDLLALPGQSPLPLGMVLSGFWPVGLSRFGLLGVKANEPFMSPKGEVFWARQYGGNIWLYPGWPLDLTAKRQELTAAGYGFFVHIQENPPAGLPEARRQGLFNWDGALL</sequence>
<reference evidence="2 3" key="1">
    <citation type="submission" date="2019-09" db="EMBL/GenBank/DDBJ databases">
        <title>In-depth cultivation of the pig gut microbiome towards novel bacterial diversity and tailored functional studies.</title>
        <authorList>
            <person name="Wylensek D."/>
            <person name="Hitch T.C.A."/>
            <person name="Clavel T."/>
        </authorList>
    </citation>
    <scope>NUCLEOTIDE SEQUENCE [LARGE SCALE GENOMIC DNA]</scope>
    <source>
        <strain evidence="2 3">PG-178-WT-4</strain>
    </source>
</reference>
<keyword evidence="3" id="KW-1185">Reference proteome</keyword>
<evidence type="ECO:0000313" key="2">
    <source>
        <dbReference type="EMBL" id="MSS28564.1"/>
    </source>
</evidence>
<feature type="region of interest" description="Disordered" evidence="1">
    <location>
        <begin position="230"/>
        <end position="275"/>
    </location>
</feature>
<dbReference type="Proteomes" id="UP000477488">
    <property type="component" value="Unassembled WGS sequence"/>
</dbReference>
<protein>
    <submittedName>
        <fullName evidence="2">U32 family peptidase</fullName>
    </submittedName>
</protein>
<feature type="region of interest" description="Disordered" evidence="1">
    <location>
        <begin position="353"/>
        <end position="376"/>
    </location>
</feature>
<dbReference type="Pfam" id="PF01136">
    <property type="entry name" value="Peptidase_U32"/>
    <property type="match status" value="1"/>
</dbReference>
<dbReference type="PANTHER" id="PTHR30217">
    <property type="entry name" value="PEPTIDASE U32 FAMILY"/>
    <property type="match status" value="1"/>
</dbReference>
<dbReference type="InterPro" id="IPR001539">
    <property type="entry name" value="Peptidase_U32"/>
</dbReference>